<keyword evidence="3" id="KW-1185">Reference proteome</keyword>
<protein>
    <submittedName>
        <fullName evidence="2">Uncharacterized protein</fullName>
    </submittedName>
</protein>
<feature type="chain" id="PRO_5037747757" evidence="1">
    <location>
        <begin position="19"/>
        <end position="158"/>
    </location>
</feature>
<comment type="caution">
    <text evidence="2">The sequence shown here is derived from an EMBL/GenBank/DDBJ whole genome shotgun (WGS) entry which is preliminary data.</text>
</comment>
<keyword evidence="1" id="KW-0732">Signal</keyword>
<feature type="signal peptide" evidence="1">
    <location>
        <begin position="1"/>
        <end position="18"/>
    </location>
</feature>
<gene>
    <name evidence="2" type="ORF">GCM10010982_34100</name>
</gene>
<sequence length="158" mass="17859">MKMIWALLIFVTSLSASADPSHDFEKLKSLVGEWKRVDSDNSDFYISFDTSAKGSVLIENWIYKGASHSLTLYHLDGENLLATHYCPQGNQPRLKLDKSANPNSISFVFQDATNLKSLADSHQHSLLFEFVDKDRILRNESYSKDGKLTPSSMSLVRK</sequence>
<organism evidence="2 3">
    <name type="scientific">Bowmanella pacifica</name>
    <dbReference type="NCBI Taxonomy" id="502051"/>
    <lineage>
        <taxon>Bacteria</taxon>
        <taxon>Pseudomonadati</taxon>
        <taxon>Pseudomonadota</taxon>
        <taxon>Gammaproteobacteria</taxon>
        <taxon>Alteromonadales</taxon>
        <taxon>Alteromonadaceae</taxon>
        <taxon>Bowmanella</taxon>
    </lineage>
</organism>
<proteinExistence type="predicted"/>
<dbReference type="AlphaFoldDB" id="A0A917Z2Q3"/>
<dbReference type="Proteomes" id="UP000606935">
    <property type="component" value="Unassembled WGS sequence"/>
</dbReference>
<evidence type="ECO:0000256" key="1">
    <source>
        <dbReference type="SAM" id="SignalP"/>
    </source>
</evidence>
<dbReference type="RefSeq" id="WP_188698016.1">
    <property type="nucleotide sequence ID" value="NZ_BMLS01000007.1"/>
</dbReference>
<dbReference type="EMBL" id="BMLS01000007">
    <property type="protein sequence ID" value="GGO73490.1"/>
    <property type="molecule type" value="Genomic_DNA"/>
</dbReference>
<reference evidence="2" key="1">
    <citation type="journal article" date="2014" name="Int. J. Syst. Evol. Microbiol.">
        <title>Complete genome sequence of Corynebacterium casei LMG S-19264T (=DSM 44701T), isolated from a smear-ripened cheese.</title>
        <authorList>
            <consortium name="US DOE Joint Genome Institute (JGI-PGF)"/>
            <person name="Walter F."/>
            <person name="Albersmeier A."/>
            <person name="Kalinowski J."/>
            <person name="Ruckert C."/>
        </authorList>
    </citation>
    <scope>NUCLEOTIDE SEQUENCE</scope>
    <source>
        <strain evidence="2">CGMCC 1.7086</strain>
    </source>
</reference>
<accession>A0A917Z2Q3</accession>
<name>A0A917Z2Q3_9ALTE</name>
<reference evidence="2" key="2">
    <citation type="submission" date="2020-09" db="EMBL/GenBank/DDBJ databases">
        <authorList>
            <person name="Sun Q."/>
            <person name="Zhou Y."/>
        </authorList>
    </citation>
    <scope>NUCLEOTIDE SEQUENCE</scope>
    <source>
        <strain evidence="2">CGMCC 1.7086</strain>
    </source>
</reference>
<evidence type="ECO:0000313" key="3">
    <source>
        <dbReference type="Proteomes" id="UP000606935"/>
    </source>
</evidence>
<evidence type="ECO:0000313" key="2">
    <source>
        <dbReference type="EMBL" id="GGO73490.1"/>
    </source>
</evidence>